<sequence length="44" mass="4631">SPLESVRELMMVLGGNAKSSFGLKAARLPLGEFSMDPVAVDPGR</sequence>
<name>A0A699SZL1_TANCI</name>
<gene>
    <name evidence="1" type="ORF">Tci_874979</name>
</gene>
<reference evidence="1" key="1">
    <citation type="journal article" date="2019" name="Sci. Rep.">
        <title>Draft genome of Tanacetum cinerariifolium, the natural source of mosquito coil.</title>
        <authorList>
            <person name="Yamashiro T."/>
            <person name="Shiraishi A."/>
            <person name="Satake H."/>
            <person name="Nakayama K."/>
        </authorList>
    </citation>
    <scope>NUCLEOTIDE SEQUENCE</scope>
</reference>
<feature type="non-terminal residue" evidence="1">
    <location>
        <position position="1"/>
    </location>
</feature>
<dbReference type="EMBL" id="BKCJ011201992">
    <property type="protein sequence ID" value="GFD03010.1"/>
    <property type="molecule type" value="Genomic_DNA"/>
</dbReference>
<evidence type="ECO:0000313" key="1">
    <source>
        <dbReference type="EMBL" id="GFD03010.1"/>
    </source>
</evidence>
<comment type="caution">
    <text evidence="1">The sequence shown here is derived from an EMBL/GenBank/DDBJ whole genome shotgun (WGS) entry which is preliminary data.</text>
</comment>
<accession>A0A699SZL1</accession>
<organism evidence="1">
    <name type="scientific">Tanacetum cinerariifolium</name>
    <name type="common">Dalmatian daisy</name>
    <name type="synonym">Chrysanthemum cinerariifolium</name>
    <dbReference type="NCBI Taxonomy" id="118510"/>
    <lineage>
        <taxon>Eukaryota</taxon>
        <taxon>Viridiplantae</taxon>
        <taxon>Streptophyta</taxon>
        <taxon>Embryophyta</taxon>
        <taxon>Tracheophyta</taxon>
        <taxon>Spermatophyta</taxon>
        <taxon>Magnoliopsida</taxon>
        <taxon>eudicotyledons</taxon>
        <taxon>Gunneridae</taxon>
        <taxon>Pentapetalae</taxon>
        <taxon>asterids</taxon>
        <taxon>campanulids</taxon>
        <taxon>Asterales</taxon>
        <taxon>Asteraceae</taxon>
        <taxon>Asteroideae</taxon>
        <taxon>Anthemideae</taxon>
        <taxon>Anthemidinae</taxon>
        <taxon>Tanacetum</taxon>
    </lineage>
</organism>
<dbReference type="AlphaFoldDB" id="A0A699SZL1"/>
<protein>
    <submittedName>
        <fullName evidence="1">Uncharacterized protein</fullName>
    </submittedName>
</protein>
<proteinExistence type="predicted"/>